<dbReference type="EMBL" id="CP061336">
    <property type="protein sequence ID" value="QNU67838.1"/>
    <property type="molecule type" value="Genomic_DNA"/>
</dbReference>
<dbReference type="NCBIfam" id="TIGR00277">
    <property type="entry name" value="HDIG"/>
    <property type="match status" value="1"/>
</dbReference>
<dbReference type="InterPro" id="IPR002646">
    <property type="entry name" value="PolA_pol_head_dom"/>
</dbReference>
<dbReference type="InterPro" id="IPR003607">
    <property type="entry name" value="HD/PDEase_dom"/>
</dbReference>
<dbReference type="InterPro" id="IPR032810">
    <property type="entry name" value="CCA-adding_enz_C"/>
</dbReference>
<evidence type="ECO:0000256" key="3">
    <source>
        <dbReference type="ARBA" id="ARBA00022694"/>
    </source>
</evidence>
<evidence type="ECO:0000256" key="6">
    <source>
        <dbReference type="ARBA" id="ARBA00022741"/>
    </source>
</evidence>
<organism evidence="13 14">
    <name type="scientific">Ruminiclostridium herbifermentans</name>
    <dbReference type="NCBI Taxonomy" id="2488810"/>
    <lineage>
        <taxon>Bacteria</taxon>
        <taxon>Bacillati</taxon>
        <taxon>Bacillota</taxon>
        <taxon>Clostridia</taxon>
        <taxon>Eubacteriales</taxon>
        <taxon>Oscillospiraceae</taxon>
        <taxon>Ruminiclostridium</taxon>
    </lineage>
</organism>
<evidence type="ECO:0000256" key="9">
    <source>
        <dbReference type="RuleBase" id="RU003953"/>
    </source>
</evidence>
<evidence type="ECO:0000313" key="13">
    <source>
        <dbReference type="EMBL" id="QNU67838.1"/>
    </source>
</evidence>
<dbReference type="Gene3D" id="1.10.246.80">
    <property type="match status" value="1"/>
</dbReference>
<evidence type="ECO:0000256" key="4">
    <source>
        <dbReference type="ARBA" id="ARBA00022695"/>
    </source>
</evidence>
<dbReference type="GO" id="GO:0008033">
    <property type="term" value="P:tRNA processing"/>
    <property type="evidence" value="ECO:0007669"/>
    <property type="project" value="UniProtKB-KW"/>
</dbReference>
<dbReference type="Pfam" id="PF13735">
    <property type="entry name" value="tRNA_NucTran2_2"/>
    <property type="match status" value="1"/>
</dbReference>
<evidence type="ECO:0000256" key="1">
    <source>
        <dbReference type="ARBA" id="ARBA00001946"/>
    </source>
</evidence>
<evidence type="ECO:0000256" key="5">
    <source>
        <dbReference type="ARBA" id="ARBA00022723"/>
    </source>
</evidence>
<comment type="similarity">
    <text evidence="9">Belongs to the tRNA nucleotidyltransferase/poly(A) polymerase family.</text>
</comment>
<dbReference type="SUPFAM" id="SSF81301">
    <property type="entry name" value="Nucleotidyltransferase"/>
    <property type="match status" value="1"/>
</dbReference>
<dbReference type="OrthoDB" id="9805698at2"/>
<dbReference type="CDD" id="cd05398">
    <property type="entry name" value="NT_ClassII-CCAase"/>
    <property type="match status" value="1"/>
</dbReference>
<dbReference type="InterPro" id="IPR006675">
    <property type="entry name" value="HDIG_dom"/>
</dbReference>
<dbReference type="AlphaFoldDB" id="A0A4U7JCV2"/>
<dbReference type="InterPro" id="IPR050264">
    <property type="entry name" value="Bact_CCA-adding_enz_type3_sf"/>
</dbReference>
<dbReference type="CDD" id="cd00077">
    <property type="entry name" value="HDc"/>
    <property type="match status" value="1"/>
</dbReference>
<dbReference type="SUPFAM" id="SSF81891">
    <property type="entry name" value="Poly A polymerase C-terminal region-like"/>
    <property type="match status" value="1"/>
</dbReference>
<dbReference type="Pfam" id="PF12627">
    <property type="entry name" value="PolyA_pol_RNAbd"/>
    <property type="match status" value="1"/>
</dbReference>
<keyword evidence="3" id="KW-0819">tRNA processing</keyword>
<evidence type="ECO:0000256" key="2">
    <source>
        <dbReference type="ARBA" id="ARBA00022679"/>
    </source>
</evidence>
<dbReference type="Pfam" id="PF01743">
    <property type="entry name" value="PolyA_pol"/>
    <property type="match status" value="1"/>
</dbReference>
<keyword evidence="6" id="KW-0547">Nucleotide-binding</keyword>
<evidence type="ECO:0000256" key="7">
    <source>
        <dbReference type="ARBA" id="ARBA00022842"/>
    </source>
</evidence>
<dbReference type="GO" id="GO:0046872">
    <property type="term" value="F:metal ion binding"/>
    <property type="evidence" value="ECO:0007669"/>
    <property type="project" value="UniProtKB-KW"/>
</dbReference>
<dbReference type="Gene3D" id="1.10.3090.10">
    <property type="entry name" value="cca-adding enzyme, domain 2"/>
    <property type="match status" value="1"/>
</dbReference>
<dbReference type="InterPro" id="IPR032828">
    <property type="entry name" value="PolyA_RNA-bd"/>
</dbReference>
<comment type="cofactor">
    <cofactor evidence="1">
        <name>Mg(2+)</name>
        <dbReference type="ChEBI" id="CHEBI:18420"/>
    </cofactor>
</comment>
<feature type="domain" description="CCA-adding enzyme C-terminal" evidence="12">
    <location>
        <begin position="298"/>
        <end position="439"/>
    </location>
</feature>
<accession>A0A4U7JCV2</accession>
<dbReference type="GO" id="GO:0016779">
    <property type="term" value="F:nucleotidyltransferase activity"/>
    <property type="evidence" value="ECO:0007669"/>
    <property type="project" value="UniProtKB-KW"/>
</dbReference>
<reference evidence="13 14" key="1">
    <citation type="submission" date="2020-09" db="EMBL/GenBank/DDBJ databases">
        <title>Characterization and genome sequencing of Ruminiclostridium sp. nov. MA18.</title>
        <authorList>
            <person name="Rettenmaier R."/>
            <person name="Kowollik M.-L."/>
            <person name="Liebl W."/>
            <person name="Zverlov V."/>
        </authorList>
    </citation>
    <scope>NUCLEOTIDE SEQUENCE [LARGE SCALE GENOMIC DNA]</scope>
    <source>
        <strain evidence="13 14">MA18</strain>
    </source>
</reference>
<keyword evidence="5" id="KW-0479">Metal-binding</keyword>
<dbReference type="Gene3D" id="3.30.460.10">
    <property type="entry name" value="Beta Polymerase, domain 2"/>
    <property type="match status" value="1"/>
</dbReference>
<keyword evidence="14" id="KW-1185">Reference proteome</keyword>
<dbReference type="Proteomes" id="UP000306409">
    <property type="component" value="Chromosome"/>
</dbReference>
<dbReference type="GO" id="GO:0000166">
    <property type="term" value="F:nucleotide binding"/>
    <property type="evidence" value="ECO:0007669"/>
    <property type="project" value="UniProtKB-KW"/>
</dbReference>
<evidence type="ECO:0000313" key="14">
    <source>
        <dbReference type="Proteomes" id="UP000306409"/>
    </source>
</evidence>
<keyword evidence="4" id="KW-0548">Nucleotidyltransferase</keyword>
<feature type="domain" description="tRNA nucleotidyltransferase/poly(A) polymerase RNA and SrmB- binding" evidence="11">
    <location>
        <begin position="172"/>
        <end position="230"/>
    </location>
</feature>
<keyword evidence="8 9" id="KW-0694">RNA-binding</keyword>
<dbReference type="KEGG" id="rher:EHE19_005130"/>
<sequence>MKHKLFIPDNVGVIIEKLNSSGFEAFIVGGCVRDSILGIIPYDWDITTNAFPEDIKKIFEKTFDTGIKHGTVSVFINDEFCEVTTYRIDGEYSDNRRPDSVQFTSSLKDDLARRDFTINAIAYHPKEGLIDYFEGLKDLDNCQIRAVGDANLRFKEDALRMLRAIRFSAQLGFSIDAATFDAIKRNSLLIENISNERIRDELNKILVSPNPMHFDLLYKTGLLEHIIPEFIACYSTKQNNPYHMYSVSEHILRSVDYVKNTNILRWTMLLHDIGKPIQKTTDEKGIDHFYGHQQVGADLARNILNRLRFDKESIKKITNLVLHHDSDIFDNEKSIKKVINKVGEDSFLELIEVQKADAMSQNSVYLEERLVKFKNILKIYNKIKAESHCLSKKDLAVNGYDLISIGMNPGKELNNMLNYLLECVLENPELNDRQILIDLAKNNIS</sequence>
<evidence type="ECO:0000256" key="8">
    <source>
        <dbReference type="ARBA" id="ARBA00022884"/>
    </source>
</evidence>
<dbReference type="PANTHER" id="PTHR46173">
    <property type="entry name" value="CCA TRNA NUCLEOTIDYLTRANSFERASE 1, MITOCHONDRIAL"/>
    <property type="match status" value="1"/>
</dbReference>
<dbReference type="GO" id="GO:0000049">
    <property type="term" value="F:tRNA binding"/>
    <property type="evidence" value="ECO:0007669"/>
    <property type="project" value="TreeGrafter"/>
</dbReference>
<dbReference type="PANTHER" id="PTHR46173:SF1">
    <property type="entry name" value="CCA TRNA NUCLEOTIDYLTRANSFERASE 1, MITOCHONDRIAL"/>
    <property type="match status" value="1"/>
</dbReference>
<evidence type="ECO:0000259" key="10">
    <source>
        <dbReference type="Pfam" id="PF01743"/>
    </source>
</evidence>
<gene>
    <name evidence="13" type="ORF">EHE19_005130</name>
</gene>
<evidence type="ECO:0000259" key="11">
    <source>
        <dbReference type="Pfam" id="PF12627"/>
    </source>
</evidence>
<dbReference type="InterPro" id="IPR043519">
    <property type="entry name" value="NT_sf"/>
</dbReference>
<keyword evidence="2 9" id="KW-0808">Transferase</keyword>
<protein>
    <submittedName>
        <fullName evidence="13">HD domain-containing protein</fullName>
    </submittedName>
</protein>
<feature type="domain" description="Poly A polymerase head" evidence="10">
    <location>
        <begin position="25"/>
        <end position="145"/>
    </location>
</feature>
<proteinExistence type="inferred from homology"/>
<name>A0A4U7JCV2_9FIRM</name>
<dbReference type="RefSeq" id="WP_137698373.1">
    <property type="nucleotide sequence ID" value="NZ_CP061336.1"/>
</dbReference>
<keyword evidence="7" id="KW-0460">Magnesium</keyword>
<evidence type="ECO:0000259" key="12">
    <source>
        <dbReference type="Pfam" id="PF13735"/>
    </source>
</evidence>